<evidence type="ECO:0000313" key="3">
    <source>
        <dbReference type="Proteomes" id="UP000199024"/>
    </source>
</evidence>
<evidence type="ECO:0000313" key="2">
    <source>
        <dbReference type="EMBL" id="SFS21197.1"/>
    </source>
</evidence>
<proteinExistence type="predicted"/>
<dbReference type="EMBL" id="FOZL01000002">
    <property type="protein sequence ID" value="SFS21197.1"/>
    <property type="molecule type" value="Genomic_DNA"/>
</dbReference>
<sequence length="69" mass="7935">MDMTPRGDGRLVIALVLLAGLALLVWQTMDPGRFRYVAWLMLGFSAFRVLVLRFRPRYSGTGSTYRRLE</sequence>
<organism evidence="2 3">
    <name type="scientific">Granulicella pectinivorans</name>
    <dbReference type="NCBI Taxonomy" id="474950"/>
    <lineage>
        <taxon>Bacteria</taxon>
        <taxon>Pseudomonadati</taxon>
        <taxon>Acidobacteriota</taxon>
        <taxon>Terriglobia</taxon>
        <taxon>Terriglobales</taxon>
        <taxon>Acidobacteriaceae</taxon>
        <taxon>Granulicella</taxon>
    </lineage>
</organism>
<keyword evidence="1" id="KW-0472">Membrane</keyword>
<keyword evidence="3" id="KW-1185">Reference proteome</keyword>
<dbReference type="AlphaFoldDB" id="A0A1I6MZY0"/>
<protein>
    <submittedName>
        <fullName evidence="2">Uncharacterized protein</fullName>
    </submittedName>
</protein>
<keyword evidence="1" id="KW-0812">Transmembrane</keyword>
<feature type="transmembrane region" description="Helical" evidence="1">
    <location>
        <begin position="34"/>
        <end position="51"/>
    </location>
</feature>
<name>A0A1I6MZY0_9BACT</name>
<dbReference type="Proteomes" id="UP000199024">
    <property type="component" value="Unassembled WGS sequence"/>
</dbReference>
<gene>
    <name evidence="2" type="ORF">SAMN05421771_4084</name>
</gene>
<evidence type="ECO:0000256" key="1">
    <source>
        <dbReference type="SAM" id="Phobius"/>
    </source>
</evidence>
<reference evidence="2 3" key="1">
    <citation type="submission" date="2016-10" db="EMBL/GenBank/DDBJ databases">
        <authorList>
            <person name="de Groot N.N."/>
        </authorList>
    </citation>
    <scope>NUCLEOTIDE SEQUENCE [LARGE SCALE GENOMIC DNA]</scope>
    <source>
        <strain evidence="2 3">DSM 21001</strain>
    </source>
</reference>
<accession>A0A1I6MZY0</accession>
<keyword evidence="1" id="KW-1133">Transmembrane helix</keyword>
<feature type="transmembrane region" description="Helical" evidence="1">
    <location>
        <begin position="12"/>
        <end position="28"/>
    </location>
</feature>